<comment type="subunit">
    <text evidence="6">The glycine cleavage system is composed of four proteins: P, T, L and H. In this organism, the P 'protein' is a heterodimer of two subunits.</text>
</comment>
<evidence type="ECO:0000256" key="1">
    <source>
        <dbReference type="ARBA" id="ARBA00001933"/>
    </source>
</evidence>
<dbReference type="GO" id="GO:0005829">
    <property type="term" value="C:cytosol"/>
    <property type="evidence" value="ECO:0007669"/>
    <property type="project" value="TreeGrafter"/>
</dbReference>
<dbReference type="AlphaFoldDB" id="A0A235BPZ7"/>
<evidence type="ECO:0000256" key="5">
    <source>
        <dbReference type="ARBA" id="ARBA00049026"/>
    </source>
</evidence>
<evidence type="ECO:0000256" key="4">
    <source>
        <dbReference type="ARBA" id="ARBA00023002"/>
    </source>
</evidence>
<accession>A0A235BPZ7</accession>
<dbReference type="FunFam" id="3.90.1150.10:FF:000014">
    <property type="entry name" value="Probable glycine dehydrogenase (decarboxylating) subunit 2"/>
    <property type="match status" value="1"/>
</dbReference>
<dbReference type="PANTHER" id="PTHR11773:SF1">
    <property type="entry name" value="GLYCINE DEHYDROGENASE (DECARBOXYLATING), MITOCHONDRIAL"/>
    <property type="match status" value="1"/>
</dbReference>
<dbReference type="EC" id="1.4.4.2" evidence="6"/>
<evidence type="ECO:0000259" key="7">
    <source>
        <dbReference type="Pfam" id="PF02347"/>
    </source>
</evidence>
<organism evidence="9 10">
    <name type="scientific">candidate division WOR-3 bacterium JGI_Cruoil_03_44_89</name>
    <dbReference type="NCBI Taxonomy" id="1973748"/>
    <lineage>
        <taxon>Bacteria</taxon>
        <taxon>Bacteria division WOR-3</taxon>
    </lineage>
</organism>
<dbReference type="Gene3D" id="3.90.1150.10">
    <property type="entry name" value="Aspartate Aminotransferase, domain 1"/>
    <property type="match status" value="1"/>
</dbReference>
<dbReference type="Proteomes" id="UP000215215">
    <property type="component" value="Unassembled WGS sequence"/>
</dbReference>
<evidence type="ECO:0000259" key="8">
    <source>
        <dbReference type="Pfam" id="PF21478"/>
    </source>
</evidence>
<dbReference type="FunFam" id="3.40.640.10:FF:000224">
    <property type="entry name" value="Probable glycine dehydrogenase (decarboxylating) subunit 2"/>
    <property type="match status" value="1"/>
</dbReference>
<comment type="cofactor">
    <cofactor evidence="1 6">
        <name>pyridoxal 5'-phosphate</name>
        <dbReference type="ChEBI" id="CHEBI:597326"/>
    </cofactor>
</comment>
<proteinExistence type="inferred from homology"/>
<dbReference type="GO" id="GO:0005960">
    <property type="term" value="C:glycine cleavage complex"/>
    <property type="evidence" value="ECO:0007669"/>
    <property type="project" value="TreeGrafter"/>
</dbReference>
<dbReference type="Pfam" id="PF02347">
    <property type="entry name" value="GDC-P"/>
    <property type="match status" value="1"/>
</dbReference>
<dbReference type="HAMAP" id="MF_00713">
    <property type="entry name" value="GcvPB"/>
    <property type="match status" value="1"/>
</dbReference>
<dbReference type="Gene3D" id="6.20.440.10">
    <property type="match status" value="1"/>
</dbReference>
<dbReference type="InterPro" id="IPR015421">
    <property type="entry name" value="PyrdxlP-dep_Trfase_major"/>
</dbReference>
<dbReference type="NCBIfam" id="NF003346">
    <property type="entry name" value="PRK04366.1"/>
    <property type="match status" value="1"/>
</dbReference>
<dbReference type="GO" id="GO:0004375">
    <property type="term" value="F:glycine dehydrogenase (decarboxylating) activity"/>
    <property type="evidence" value="ECO:0007669"/>
    <property type="project" value="UniProtKB-EC"/>
</dbReference>
<evidence type="ECO:0000256" key="3">
    <source>
        <dbReference type="ARBA" id="ARBA00022898"/>
    </source>
</evidence>
<reference evidence="9 10" key="1">
    <citation type="submission" date="2017-07" db="EMBL/GenBank/DDBJ databases">
        <title>Recovery of genomes from metagenomes via a dereplication, aggregation, and scoring strategy.</title>
        <authorList>
            <person name="Sieber C.M."/>
            <person name="Probst A.J."/>
            <person name="Sharrar A."/>
            <person name="Thomas B.C."/>
            <person name="Hess M."/>
            <person name="Tringe S.G."/>
            <person name="Banfield J.F."/>
        </authorList>
    </citation>
    <scope>NUCLEOTIDE SEQUENCE [LARGE SCALE GENOMIC DNA]</scope>
    <source>
        <strain evidence="9">JGI_Cruoil_03_44_89</strain>
    </source>
</reference>
<dbReference type="PANTHER" id="PTHR11773">
    <property type="entry name" value="GLYCINE DEHYDROGENASE, DECARBOXYLATING"/>
    <property type="match status" value="1"/>
</dbReference>
<gene>
    <name evidence="6" type="primary">gcvPB</name>
    <name evidence="9" type="ORF">CH333_10670</name>
</gene>
<evidence type="ECO:0000313" key="9">
    <source>
        <dbReference type="EMBL" id="OYD13645.1"/>
    </source>
</evidence>
<evidence type="ECO:0000256" key="6">
    <source>
        <dbReference type="HAMAP-Rule" id="MF_00713"/>
    </source>
</evidence>
<dbReference type="Pfam" id="PF21478">
    <property type="entry name" value="GcvP2_C"/>
    <property type="match status" value="1"/>
</dbReference>
<dbReference type="GO" id="GO:0016594">
    <property type="term" value="F:glycine binding"/>
    <property type="evidence" value="ECO:0007669"/>
    <property type="project" value="TreeGrafter"/>
</dbReference>
<name>A0A235BPZ7_UNCW3</name>
<evidence type="ECO:0000256" key="2">
    <source>
        <dbReference type="ARBA" id="ARBA00003788"/>
    </source>
</evidence>
<sequence>MVFMELIFELSGRGKRGDTLPESGIEGVIPTKFLRKDPLEFPEVSEPEVARHYIRLSSLNYHIDSGFYPLGSCTMKYNPKINERIASLEGFREIHPFEPIGMCQGALQIMYELGEYLREIGGMDAISLLPSAGAHGEVVSLLMIKKYFKDRGEKRGKVLVPDSSHGTNPASSALAGFEVVPVPSDERGLISIDALKRLMSGDVACLMLTCPNTLGLFEREIERIESIVHKNGGVLYLDGANLNAFLGVARPGDMGFDMLHFNLHKTFSTPHGSGGPGGGGIGVKNFMKPLLPIPRVEKIGDRFFLNEKMDASIGRIHSFCSNFGVMVKAWVYMKILGGNGLRKVARGAVLNANYLLSRLEKHYEIPYGKGRCMHEFVLSCEPLRKYGVRALDVAKKLLDMGFHPPTIYFPLIVKEAFMIEPTETESKNTLDEFADAMIEIRREVEESPDVLHDAPKKTPVGRLNEVKAARELKVNWYD</sequence>
<dbReference type="InterPro" id="IPR015424">
    <property type="entry name" value="PyrdxlP-dep_Trfase"/>
</dbReference>
<feature type="modified residue" description="N6-(pyridoxal phosphate)lysine" evidence="6">
    <location>
        <position position="265"/>
    </location>
</feature>
<protein>
    <recommendedName>
        <fullName evidence="6">Probable glycine dehydrogenase (decarboxylating) subunit 2</fullName>
        <ecNumber evidence="6">1.4.4.2</ecNumber>
    </recommendedName>
    <alternativeName>
        <fullName evidence="6">Glycine cleavage system P-protein subunit 2</fullName>
    </alternativeName>
    <alternativeName>
        <fullName evidence="6">Glycine decarboxylase subunit 2</fullName>
    </alternativeName>
    <alternativeName>
        <fullName evidence="6">Glycine dehydrogenase (aminomethyl-transferring) subunit 2</fullName>
    </alternativeName>
</protein>
<dbReference type="InterPro" id="IPR015422">
    <property type="entry name" value="PyrdxlP-dep_Trfase_small"/>
</dbReference>
<keyword evidence="3 6" id="KW-0663">Pyridoxal phosphate</keyword>
<dbReference type="EMBL" id="NOZQ01000230">
    <property type="protein sequence ID" value="OYD13645.1"/>
    <property type="molecule type" value="Genomic_DNA"/>
</dbReference>
<dbReference type="Gene3D" id="3.40.640.10">
    <property type="entry name" value="Type I PLP-dependent aspartate aminotransferase-like (Major domain)"/>
    <property type="match status" value="1"/>
</dbReference>
<comment type="caution">
    <text evidence="9">The sequence shown here is derived from an EMBL/GenBank/DDBJ whole genome shotgun (WGS) entry which is preliminary data.</text>
</comment>
<comment type="catalytic activity">
    <reaction evidence="5 6">
        <text>N(6)-[(R)-lipoyl]-L-lysyl-[glycine-cleavage complex H protein] + glycine + H(+) = N(6)-[(R)-S(8)-aminomethyldihydrolipoyl]-L-lysyl-[glycine-cleavage complex H protein] + CO2</text>
        <dbReference type="Rhea" id="RHEA:24304"/>
        <dbReference type="Rhea" id="RHEA-COMP:10494"/>
        <dbReference type="Rhea" id="RHEA-COMP:10495"/>
        <dbReference type="ChEBI" id="CHEBI:15378"/>
        <dbReference type="ChEBI" id="CHEBI:16526"/>
        <dbReference type="ChEBI" id="CHEBI:57305"/>
        <dbReference type="ChEBI" id="CHEBI:83099"/>
        <dbReference type="ChEBI" id="CHEBI:83143"/>
        <dbReference type="EC" id="1.4.4.2"/>
    </reaction>
</comment>
<dbReference type="GO" id="GO:0019464">
    <property type="term" value="P:glycine decarboxylation via glycine cleavage system"/>
    <property type="evidence" value="ECO:0007669"/>
    <property type="project" value="UniProtKB-UniRule"/>
</dbReference>
<feature type="domain" description="Glycine dehydrogenase C-terminal" evidence="8">
    <location>
        <begin position="346"/>
        <end position="447"/>
    </location>
</feature>
<dbReference type="InterPro" id="IPR023012">
    <property type="entry name" value="GcvPB"/>
</dbReference>
<dbReference type="GO" id="GO:0030170">
    <property type="term" value="F:pyridoxal phosphate binding"/>
    <property type="evidence" value="ECO:0007669"/>
    <property type="project" value="TreeGrafter"/>
</dbReference>
<dbReference type="InterPro" id="IPR049315">
    <property type="entry name" value="GDC-P_N"/>
</dbReference>
<evidence type="ECO:0000313" key="10">
    <source>
        <dbReference type="Proteomes" id="UP000215215"/>
    </source>
</evidence>
<feature type="domain" description="Glycine cleavage system P-protein N-terminal" evidence="7">
    <location>
        <begin position="26"/>
        <end position="285"/>
    </location>
</feature>
<comment type="similarity">
    <text evidence="6">Belongs to the GcvP family. C-terminal subunit subfamily.</text>
</comment>
<comment type="function">
    <text evidence="2 6">The glycine cleavage system catalyzes the degradation of glycine. The P protein binds the alpha-amino group of glycine through its pyridoxal phosphate cofactor; CO(2) is released and the remaining methylamine moiety is then transferred to the lipoamide cofactor of the H protein.</text>
</comment>
<keyword evidence="4 6" id="KW-0560">Oxidoreductase</keyword>
<dbReference type="InterPro" id="IPR049316">
    <property type="entry name" value="GDC-P_C"/>
</dbReference>
<dbReference type="SUPFAM" id="SSF53383">
    <property type="entry name" value="PLP-dependent transferases"/>
    <property type="match status" value="1"/>
</dbReference>
<dbReference type="InterPro" id="IPR020581">
    <property type="entry name" value="GDC_P"/>
</dbReference>